<evidence type="ECO:0000313" key="6">
    <source>
        <dbReference type="Proteomes" id="UP000228934"/>
    </source>
</evidence>
<dbReference type="InterPro" id="IPR013783">
    <property type="entry name" value="Ig-like_fold"/>
</dbReference>
<dbReference type="InterPro" id="IPR036179">
    <property type="entry name" value="Ig-like_dom_sf"/>
</dbReference>
<keyword evidence="3" id="KW-1133">Transmembrane helix</keyword>
<sequence length="240" mass="27375">MELYISPTQRTFRGSNIVLGCTFSVDNPSVGPSFFIIKWYFKSKEILTYNNEGLSLQPRMSFNDQAARDGDASLYISNVSIFDDGTYTCSVKYNMERKEKDTQLQIMASPKVLITNKVVTENKASTMTCTATEFFPPDIRVTWLRDDQLLQNSEMGEITPNDDWTFSVKSTVIITPSDDDRERIFSCRVQHASLPEPKRVDFQLDIKKDINIGMYLGIAAAVFFCVITVLGIWCYRRSKS</sequence>
<dbReference type="Gene3D" id="2.60.40.10">
    <property type="entry name" value="Immunoglobulins"/>
    <property type="match status" value="2"/>
</dbReference>
<dbReference type="EMBL" id="KZ034260">
    <property type="protein sequence ID" value="PIO13038.1"/>
    <property type="molecule type" value="Genomic_DNA"/>
</dbReference>
<feature type="non-terminal residue" evidence="5">
    <location>
        <position position="240"/>
    </location>
</feature>
<gene>
    <name evidence="5" type="ORF">AB205_0057440</name>
</gene>
<organism evidence="5 6">
    <name type="scientific">Aquarana catesbeiana</name>
    <name type="common">American bullfrog</name>
    <name type="synonym">Rana catesbeiana</name>
    <dbReference type="NCBI Taxonomy" id="8400"/>
    <lineage>
        <taxon>Eukaryota</taxon>
        <taxon>Metazoa</taxon>
        <taxon>Chordata</taxon>
        <taxon>Craniata</taxon>
        <taxon>Vertebrata</taxon>
        <taxon>Euteleostomi</taxon>
        <taxon>Amphibia</taxon>
        <taxon>Batrachia</taxon>
        <taxon>Anura</taxon>
        <taxon>Neobatrachia</taxon>
        <taxon>Ranoidea</taxon>
        <taxon>Ranidae</taxon>
        <taxon>Aquarana</taxon>
    </lineage>
</organism>
<feature type="domain" description="Ig-like" evidence="4">
    <location>
        <begin position="110"/>
        <end position="201"/>
    </location>
</feature>
<evidence type="ECO:0000256" key="1">
    <source>
        <dbReference type="ARBA" id="ARBA00023157"/>
    </source>
</evidence>
<protein>
    <recommendedName>
        <fullName evidence="4">Ig-like domain-containing protein</fullName>
    </recommendedName>
</protein>
<dbReference type="Pfam" id="PF07686">
    <property type="entry name" value="V-set"/>
    <property type="match status" value="1"/>
</dbReference>
<dbReference type="InterPro" id="IPR051755">
    <property type="entry name" value="Ig-like_CS_Receptor"/>
</dbReference>
<dbReference type="AlphaFoldDB" id="A0A2G9QBS6"/>
<feature type="domain" description="Ig-like" evidence="4">
    <location>
        <begin position="1"/>
        <end position="105"/>
    </location>
</feature>
<evidence type="ECO:0000313" key="5">
    <source>
        <dbReference type="EMBL" id="PIO13038.1"/>
    </source>
</evidence>
<dbReference type="InterPro" id="IPR003599">
    <property type="entry name" value="Ig_sub"/>
</dbReference>
<evidence type="ECO:0000259" key="4">
    <source>
        <dbReference type="PROSITE" id="PS50835"/>
    </source>
</evidence>
<accession>A0A2G9QBS6</accession>
<evidence type="ECO:0000256" key="3">
    <source>
        <dbReference type="SAM" id="Phobius"/>
    </source>
</evidence>
<keyword evidence="2" id="KW-0325">Glycoprotein</keyword>
<dbReference type="InterPro" id="IPR003597">
    <property type="entry name" value="Ig_C1-set"/>
</dbReference>
<reference evidence="6" key="1">
    <citation type="journal article" date="2017" name="Nat. Commun.">
        <title>The North American bullfrog draft genome provides insight into hormonal regulation of long noncoding RNA.</title>
        <authorList>
            <person name="Hammond S.A."/>
            <person name="Warren R.L."/>
            <person name="Vandervalk B.P."/>
            <person name="Kucuk E."/>
            <person name="Khan H."/>
            <person name="Gibb E.A."/>
            <person name="Pandoh P."/>
            <person name="Kirk H."/>
            <person name="Zhao Y."/>
            <person name="Jones M."/>
            <person name="Mungall A.J."/>
            <person name="Coope R."/>
            <person name="Pleasance S."/>
            <person name="Moore R.A."/>
            <person name="Holt R.A."/>
            <person name="Round J.M."/>
            <person name="Ohora S."/>
            <person name="Walle B.V."/>
            <person name="Veldhoen N."/>
            <person name="Helbing C.C."/>
            <person name="Birol I."/>
        </authorList>
    </citation>
    <scope>NUCLEOTIDE SEQUENCE [LARGE SCALE GENOMIC DNA]</scope>
</reference>
<dbReference type="Pfam" id="PF07654">
    <property type="entry name" value="C1-set"/>
    <property type="match status" value="1"/>
</dbReference>
<feature type="transmembrane region" description="Helical" evidence="3">
    <location>
        <begin position="212"/>
        <end position="235"/>
    </location>
</feature>
<name>A0A2G9QBS6_AQUCT</name>
<keyword evidence="3" id="KW-0812">Transmembrane</keyword>
<dbReference type="SMART" id="SM00406">
    <property type="entry name" value="IGv"/>
    <property type="match status" value="1"/>
</dbReference>
<dbReference type="InterPro" id="IPR007110">
    <property type="entry name" value="Ig-like_dom"/>
</dbReference>
<dbReference type="PROSITE" id="PS00290">
    <property type="entry name" value="IG_MHC"/>
    <property type="match status" value="1"/>
</dbReference>
<proteinExistence type="predicted"/>
<dbReference type="PROSITE" id="PS50835">
    <property type="entry name" value="IG_LIKE"/>
    <property type="match status" value="2"/>
</dbReference>
<dbReference type="SMART" id="SM00409">
    <property type="entry name" value="IG"/>
    <property type="match status" value="2"/>
</dbReference>
<keyword evidence="3" id="KW-0472">Membrane</keyword>
<dbReference type="Proteomes" id="UP000228934">
    <property type="component" value="Unassembled WGS sequence"/>
</dbReference>
<dbReference type="SUPFAM" id="SSF48726">
    <property type="entry name" value="Immunoglobulin"/>
    <property type="match status" value="2"/>
</dbReference>
<keyword evidence="6" id="KW-1185">Reference proteome</keyword>
<dbReference type="InterPro" id="IPR003006">
    <property type="entry name" value="Ig/MHC_CS"/>
</dbReference>
<evidence type="ECO:0000256" key="2">
    <source>
        <dbReference type="ARBA" id="ARBA00023180"/>
    </source>
</evidence>
<dbReference type="InterPro" id="IPR013106">
    <property type="entry name" value="Ig_V-set"/>
</dbReference>
<dbReference type="OrthoDB" id="10043043at2759"/>
<keyword evidence="1" id="KW-1015">Disulfide bond</keyword>
<dbReference type="PANTHER" id="PTHR19971">
    <property type="entry name" value="SIGNAL-REGULATORY PROTEIN BETA"/>
    <property type="match status" value="1"/>
</dbReference>
<dbReference type="SMART" id="SM00407">
    <property type="entry name" value="IGc1"/>
    <property type="match status" value="1"/>
</dbReference>